<dbReference type="GeneID" id="80452187"/>
<dbReference type="CDD" id="cd01167">
    <property type="entry name" value="bac_FRK"/>
    <property type="match status" value="1"/>
</dbReference>
<keyword evidence="3" id="KW-0547">Nucleotide-binding</keyword>
<evidence type="ECO:0000313" key="8">
    <source>
        <dbReference type="Proteomes" id="UP000243847"/>
    </source>
</evidence>
<dbReference type="EMBL" id="AP017457">
    <property type="protein sequence ID" value="BAU99536.1"/>
    <property type="molecule type" value="Genomic_DNA"/>
</dbReference>
<evidence type="ECO:0000313" key="7">
    <source>
        <dbReference type="EMBL" id="BAU99536.1"/>
    </source>
</evidence>
<keyword evidence="4" id="KW-0418">Kinase</keyword>
<protein>
    <submittedName>
        <fullName evidence="7">PfkB domain protein</fullName>
    </submittedName>
</protein>
<evidence type="ECO:0000259" key="6">
    <source>
        <dbReference type="Pfam" id="PF00294"/>
    </source>
</evidence>
<dbReference type="InterPro" id="IPR029056">
    <property type="entry name" value="Ribokinase-like"/>
</dbReference>
<dbReference type="InterPro" id="IPR011611">
    <property type="entry name" value="PfkB_dom"/>
</dbReference>
<comment type="similarity">
    <text evidence="1">Belongs to the carbohydrate kinase PfkB family.</text>
</comment>
<dbReference type="InterPro" id="IPR050306">
    <property type="entry name" value="PfkB_Carbo_kinase"/>
</dbReference>
<dbReference type="PANTHER" id="PTHR43085">
    <property type="entry name" value="HEXOKINASE FAMILY MEMBER"/>
    <property type="match status" value="1"/>
</dbReference>
<dbReference type="Proteomes" id="UP000243847">
    <property type="component" value="Chromosome sequence1"/>
</dbReference>
<dbReference type="RefSeq" id="WP_096382055.1">
    <property type="nucleotide sequence ID" value="NZ_AP017457.1"/>
</dbReference>
<evidence type="ECO:0000256" key="1">
    <source>
        <dbReference type="ARBA" id="ARBA00010688"/>
    </source>
</evidence>
<dbReference type="PANTHER" id="PTHR43085:SF1">
    <property type="entry name" value="PSEUDOURIDINE KINASE-RELATED"/>
    <property type="match status" value="1"/>
</dbReference>
<proteinExistence type="inferred from homology"/>
<evidence type="ECO:0000256" key="5">
    <source>
        <dbReference type="ARBA" id="ARBA00022840"/>
    </source>
</evidence>
<evidence type="ECO:0000256" key="2">
    <source>
        <dbReference type="ARBA" id="ARBA00022679"/>
    </source>
</evidence>
<evidence type="ECO:0000256" key="4">
    <source>
        <dbReference type="ARBA" id="ARBA00022777"/>
    </source>
</evidence>
<keyword evidence="2" id="KW-0808">Transferase</keyword>
<dbReference type="AlphaFoldDB" id="A0A173LX22"/>
<reference evidence="7 8" key="1">
    <citation type="journal article" date="2016" name="Genome Announc.">
        <title>Complete Genome Sequence of Aurantimicrobium minutum Type Strain KNCT, a Planktonic Ultramicrobacterium Isolated from River Water.</title>
        <authorList>
            <person name="Nakai R."/>
            <person name="Fujisawa T."/>
            <person name="Nakamura Y."/>
            <person name="Nishide H."/>
            <person name="Uchiyama I."/>
            <person name="Baba T."/>
            <person name="Toyoda A."/>
            <person name="Fujiyama A."/>
            <person name="Naganuma T."/>
            <person name="Niki H."/>
        </authorList>
    </citation>
    <scope>NUCLEOTIDE SEQUENCE [LARGE SCALE GENOMIC DNA]</scope>
    <source>
        <strain evidence="7 8">KNC</strain>
    </source>
</reference>
<dbReference type="Gene3D" id="3.40.1190.20">
    <property type="match status" value="1"/>
</dbReference>
<keyword evidence="5" id="KW-0067">ATP-binding</keyword>
<organism evidence="7 8">
    <name type="scientific">Aurantimicrobium minutum</name>
    <dbReference type="NCBI Taxonomy" id="708131"/>
    <lineage>
        <taxon>Bacteria</taxon>
        <taxon>Bacillati</taxon>
        <taxon>Actinomycetota</taxon>
        <taxon>Actinomycetes</taxon>
        <taxon>Micrococcales</taxon>
        <taxon>Microbacteriaceae</taxon>
        <taxon>Aurantimicrobium</taxon>
    </lineage>
</organism>
<dbReference type="SUPFAM" id="SSF53613">
    <property type="entry name" value="Ribokinase-like"/>
    <property type="match status" value="1"/>
</dbReference>
<feature type="domain" description="Carbohydrate kinase PfkB" evidence="6">
    <location>
        <begin position="4"/>
        <end position="307"/>
    </location>
</feature>
<dbReference type="Pfam" id="PF00294">
    <property type="entry name" value="PfkB"/>
    <property type="match status" value="1"/>
</dbReference>
<sequence>MSDRIVVIGEALIDLIQQVDGSYQAKPGGAPANVSIALARLGAHVSFAGRMSTDKFGEKLHGWLSPENIDLSLVERTSDPTSLAVASLDEQGKASYSFYLKGTADWGWTLGAFVHLEVEPPAALVIGSVATAIEPGASVIENLAGHLHSTQGSTVVIDLNIRPGLGFERENETVRVERQIKLAHIVKASDDDLAWLFPDRSPVDTARHWAAAGHHVIMTRGADGATLFTPTGDTVSVKAPVIELVDTVGAGDSFLGATLYGLQRRGALGANAEELLAKVTLDDWIDLLTLAAKVGAITCSRAGCNPPSLAELGL</sequence>
<evidence type="ECO:0000256" key="3">
    <source>
        <dbReference type="ARBA" id="ARBA00022741"/>
    </source>
</evidence>
<dbReference type="OrthoDB" id="9795789at2"/>
<dbReference type="KEGG" id="amin:AUMI_19940"/>
<name>A0A173LX22_9MICO</name>
<dbReference type="GO" id="GO:0005524">
    <property type="term" value="F:ATP binding"/>
    <property type="evidence" value="ECO:0007669"/>
    <property type="project" value="UniProtKB-KW"/>
</dbReference>
<accession>A0A173LX22</accession>
<gene>
    <name evidence="7" type="ORF">AUMI_19940</name>
</gene>
<dbReference type="GO" id="GO:0016301">
    <property type="term" value="F:kinase activity"/>
    <property type="evidence" value="ECO:0007669"/>
    <property type="project" value="UniProtKB-KW"/>
</dbReference>